<dbReference type="AlphaFoldDB" id="A0A382TNL7"/>
<evidence type="ECO:0000256" key="1">
    <source>
        <dbReference type="SAM" id="MobiDB-lite"/>
    </source>
</evidence>
<feature type="compositionally biased region" description="Low complexity" evidence="1">
    <location>
        <begin position="56"/>
        <end position="67"/>
    </location>
</feature>
<dbReference type="EMBL" id="UINC01137789">
    <property type="protein sequence ID" value="SVD23342.1"/>
    <property type="molecule type" value="Genomic_DNA"/>
</dbReference>
<accession>A0A382TNL7</accession>
<feature type="compositionally biased region" description="Pro residues" evidence="1">
    <location>
        <begin position="68"/>
        <end position="85"/>
    </location>
</feature>
<keyword evidence="2" id="KW-1133">Transmembrane helix</keyword>
<proteinExistence type="predicted"/>
<keyword evidence="2" id="KW-0812">Transmembrane</keyword>
<feature type="non-terminal residue" evidence="3">
    <location>
        <position position="1"/>
    </location>
</feature>
<feature type="transmembrane region" description="Helical" evidence="2">
    <location>
        <begin position="12"/>
        <end position="32"/>
    </location>
</feature>
<gene>
    <name evidence="3" type="ORF">METZ01_LOCUS376196</name>
</gene>
<name>A0A382TNL7_9ZZZZ</name>
<reference evidence="3" key="1">
    <citation type="submission" date="2018-05" db="EMBL/GenBank/DDBJ databases">
        <authorList>
            <person name="Lanie J.A."/>
            <person name="Ng W.-L."/>
            <person name="Kazmierczak K.M."/>
            <person name="Andrzejewski T.M."/>
            <person name="Davidsen T.M."/>
            <person name="Wayne K.J."/>
            <person name="Tettelin H."/>
            <person name="Glass J.I."/>
            <person name="Rusch D."/>
            <person name="Podicherti R."/>
            <person name="Tsui H.-C.T."/>
            <person name="Winkler M.E."/>
        </authorList>
    </citation>
    <scope>NUCLEOTIDE SEQUENCE</scope>
</reference>
<feature type="region of interest" description="Disordered" evidence="1">
    <location>
        <begin position="56"/>
        <end position="107"/>
    </location>
</feature>
<keyword evidence="2" id="KW-0472">Membrane</keyword>
<feature type="region of interest" description="Disordered" evidence="1">
    <location>
        <begin position="139"/>
        <end position="158"/>
    </location>
</feature>
<sequence>DEDAGLCDSNPLYSTCGMSSCLGSLIFAGMALMTKKEDKDQQVIVIQQQPPQQVIQVQQPAVQQPQPQYQPPPQRQFRSPPPPPAREAAKTQSAAGLRKQAHLERGHKLEMEGDLEGAIIAYELAEDFKEAQRVRWALGTSKEEGDNGPSNVNISIGKVGDTSVKDSVITGSDDEI</sequence>
<evidence type="ECO:0000313" key="3">
    <source>
        <dbReference type="EMBL" id="SVD23342.1"/>
    </source>
</evidence>
<evidence type="ECO:0000256" key="2">
    <source>
        <dbReference type="SAM" id="Phobius"/>
    </source>
</evidence>
<organism evidence="3">
    <name type="scientific">marine metagenome</name>
    <dbReference type="NCBI Taxonomy" id="408172"/>
    <lineage>
        <taxon>unclassified sequences</taxon>
        <taxon>metagenomes</taxon>
        <taxon>ecological metagenomes</taxon>
    </lineage>
</organism>
<protein>
    <submittedName>
        <fullName evidence="3">Uncharacterized protein</fullName>
    </submittedName>
</protein>